<dbReference type="EMBL" id="AKAU01000071">
    <property type="protein sequence ID" value="EIN01091.1"/>
    <property type="molecule type" value="Genomic_DNA"/>
</dbReference>
<keyword evidence="3" id="KW-1185">Reference proteome</keyword>
<protein>
    <submittedName>
        <fullName evidence="1">Uncharacterized protein</fullName>
    </submittedName>
</protein>
<reference evidence="1 3" key="1">
    <citation type="journal article" date="2012" name="J. Bacteriol.">
        <title>Draft Genome Sequence of the Soil Bacterium Burkholderia terrae Strain BS001, Which Interacts with Fungal Surface Structures.</title>
        <authorList>
            <person name="Nazir R."/>
            <person name="Hansen M.A."/>
            <person name="Sorensen S."/>
            <person name="van Elsas J.D."/>
        </authorList>
    </citation>
    <scope>NUCLEOTIDE SEQUENCE [LARGE SCALE GENOMIC DNA]</scope>
    <source>
        <strain evidence="1 3">BS001</strain>
    </source>
</reference>
<dbReference type="EMBL" id="AKAU01000302">
    <property type="protein sequence ID" value="EIM93590.1"/>
    <property type="molecule type" value="Genomic_DNA"/>
</dbReference>
<evidence type="ECO:0000313" key="2">
    <source>
        <dbReference type="EMBL" id="EIN01091.1"/>
    </source>
</evidence>
<proteinExistence type="predicted"/>
<evidence type="ECO:0000313" key="3">
    <source>
        <dbReference type="Proteomes" id="UP000004980"/>
    </source>
</evidence>
<gene>
    <name evidence="2" type="ORF">WQE_10516</name>
    <name evidence="1" type="ORF">WQE_48338</name>
</gene>
<feature type="non-terminal residue" evidence="1">
    <location>
        <position position="1"/>
    </location>
</feature>
<name>A0ABP2P813_9BURK</name>
<sequence length="20" mass="1969">SASFVTGEILHVDGGQSAGH</sequence>
<evidence type="ECO:0000313" key="1">
    <source>
        <dbReference type="EMBL" id="EIM93590.1"/>
    </source>
</evidence>
<accession>A0ABP2P813</accession>
<comment type="caution">
    <text evidence="1">The sequence shown here is derived from an EMBL/GenBank/DDBJ whole genome shotgun (WGS) entry which is preliminary data.</text>
</comment>
<organism evidence="1 3">
    <name type="scientific">Paraburkholderia hospita</name>
    <dbReference type="NCBI Taxonomy" id="169430"/>
    <lineage>
        <taxon>Bacteria</taxon>
        <taxon>Pseudomonadati</taxon>
        <taxon>Pseudomonadota</taxon>
        <taxon>Betaproteobacteria</taxon>
        <taxon>Burkholderiales</taxon>
        <taxon>Burkholderiaceae</taxon>
        <taxon>Paraburkholderia</taxon>
    </lineage>
</organism>
<dbReference type="Proteomes" id="UP000004980">
    <property type="component" value="Unassembled WGS sequence"/>
</dbReference>